<dbReference type="GO" id="GO:0032053">
    <property type="term" value="P:ciliary basal body organization"/>
    <property type="evidence" value="ECO:0007669"/>
    <property type="project" value="TreeGrafter"/>
</dbReference>
<feature type="region of interest" description="Disordered" evidence="1">
    <location>
        <begin position="1576"/>
        <end position="1623"/>
    </location>
</feature>
<organism evidence="3 4">
    <name type="scientific">Mizuhopecten yessoensis</name>
    <name type="common">Japanese scallop</name>
    <name type="synonym">Patinopecten yessoensis</name>
    <dbReference type="NCBI Taxonomy" id="6573"/>
    <lineage>
        <taxon>Eukaryota</taxon>
        <taxon>Metazoa</taxon>
        <taxon>Spiralia</taxon>
        <taxon>Lophotrochozoa</taxon>
        <taxon>Mollusca</taxon>
        <taxon>Bivalvia</taxon>
        <taxon>Autobranchia</taxon>
        <taxon>Pteriomorphia</taxon>
        <taxon>Pectinida</taxon>
        <taxon>Pectinoidea</taxon>
        <taxon>Pectinidae</taxon>
        <taxon>Mizuhopecten</taxon>
    </lineage>
</organism>
<gene>
    <name evidence="3" type="ORF">KP79_PYT13424</name>
</gene>
<dbReference type="InterPro" id="IPR029249">
    <property type="entry name" value="Rotatin_N"/>
</dbReference>
<protein>
    <submittedName>
        <fullName evidence="3">Rotatin</fullName>
    </submittedName>
</protein>
<evidence type="ECO:0000259" key="2">
    <source>
        <dbReference type="Pfam" id="PF14726"/>
    </source>
</evidence>
<dbReference type="SMART" id="SM00185">
    <property type="entry name" value="ARM"/>
    <property type="match status" value="3"/>
</dbReference>
<dbReference type="PANTHER" id="PTHR31691:SF1">
    <property type="entry name" value="ROTATIN"/>
    <property type="match status" value="1"/>
</dbReference>
<evidence type="ECO:0000313" key="3">
    <source>
        <dbReference type="EMBL" id="OWF54546.1"/>
    </source>
</evidence>
<reference evidence="3 4" key="1">
    <citation type="journal article" date="2017" name="Nat. Ecol. Evol.">
        <title>Scallop genome provides insights into evolution of bilaterian karyotype and development.</title>
        <authorList>
            <person name="Wang S."/>
            <person name="Zhang J."/>
            <person name="Jiao W."/>
            <person name="Li J."/>
            <person name="Xun X."/>
            <person name="Sun Y."/>
            <person name="Guo X."/>
            <person name="Huan P."/>
            <person name="Dong B."/>
            <person name="Zhang L."/>
            <person name="Hu X."/>
            <person name="Sun X."/>
            <person name="Wang J."/>
            <person name="Zhao C."/>
            <person name="Wang Y."/>
            <person name="Wang D."/>
            <person name="Huang X."/>
            <person name="Wang R."/>
            <person name="Lv J."/>
            <person name="Li Y."/>
            <person name="Zhang Z."/>
            <person name="Liu B."/>
            <person name="Lu W."/>
            <person name="Hui Y."/>
            <person name="Liang J."/>
            <person name="Zhou Z."/>
            <person name="Hou R."/>
            <person name="Li X."/>
            <person name="Liu Y."/>
            <person name="Li H."/>
            <person name="Ning X."/>
            <person name="Lin Y."/>
            <person name="Zhao L."/>
            <person name="Xing Q."/>
            <person name="Dou J."/>
            <person name="Li Y."/>
            <person name="Mao J."/>
            <person name="Guo H."/>
            <person name="Dou H."/>
            <person name="Li T."/>
            <person name="Mu C."/>
            <person name="Jiang W."/>
            <person name="Fu Q."/>
            <person name="Fu X."/>
            <person name="Miao Y."/>
            <person name="Liu J."/>
            <person name="Yu Q."/>
            <person name="Li R."/>
            <person name="Liao H."/>
            <person name="Li X."/>
            <person name="Kong Y."/>
            <person name="Jiang Z."/>
            <person name="Chourrout D."/>
            <person name="Li R."/>
            <person name="Bao Z."/>
        </authorList>
    </citation>
    <scope>NUCLEOTIDE SEQUENCE [LARGE SCALE GENOMIC DNA]</scope>
    <source>
        <strain evidence="3 4">PY_sf001</strain>
    </source>
</reference>
<dbReference type="Pfam" id="PF14726">
    <property type="entry name" value="RTTN_N"/>
    <property type="match status" value="1"/>
</dbReference>
<feature type="compositionally biased region" description="Basic and acidic residues" evidence="1">
    <location>
        <begin position="371"/>
        <end position="382"/>
    </location>
</feature>
<dbReference type="EMBL" id="NEDP02000981">
    <property type="protein sequence ID" value="OWF54546.1"/>
    <property type="molecule type" value="Genomic_DNA"/>
</dbReference>
<name>A0A210R0J0_MIZYE</name>
<dbReference type="GO" id="GO:0005813">
    <property type="term" value="C:centrosome"/>
    <property type="evidence" value="ECO:0007669"/>
    <property type="project" value="InterPro"/>
</dbReference>
<dbReference type="Gene3D" id="1.25.10.10">
    <property type="entry name" value="Leucine-rich Repeat Variant"/>
    <property type="match status" value="1"/>
</dbReference>
<comment type="caution">
    <text evidence="3">The sequence shown here is derived from an EMBL/GenBank/DDBJ whole genome shotgun (WGS) entry which is preliminary data.</text>
</comment>
<evidence type="ECO:0000313" key="4">
    <source>
        <dbReference type="Proteomes" id="UP000242188"/>
    </source>
</evidence>
<dbReference type="InterPro" id="IPR016024">
    <property type="entry name" value="ARM-type_fold"/>
</dbReference>
<feature type="compositionally biased region" description="Low complexity" evidence="1">
    <location>
        <begin position="335"/>
        <end position="357"/>
    </location>
</feature>
<evidence type="ECO:0000256" key="1">
    <source>
        <dbReference type="SAM" id="MobiDB-lite"/>
    </source>
</evidence>
<dbReference type="GO" id="GO:0036064">
    <property type="term" value="C:ciliary basal body"/>
    <property type="evidence" value="ECO:0007669"/>
    <property type="project" value="InterPro"/>
</dbReference>
<feature type="compositionally biased region" description="Low complexity" evidence="1">
    <location>
        <begin position="383"/>
        <end position="394"/>
    </location>
</feature>
<dbReference type="PANTHER" id="PTHR31691">
    <property type="entry name" value="ROTATIN"/>
    <property type="match status" value="1"/>
</dbReference>
<dbReference type="GO" id="GO:0010457">
    <property type="term" value="P:centriole-centriole cohesion"/>
    <property type="evidence" value="ECO:0007669"/>
    <property type="project" value="TreeGrafter"/>
</dbReference>
<feature type="region of interest" description="Disordered" evidence="1">
    <location>
        <begin position="1040"/>
        <end position="1059"/>
    </location>
</feature>
<accession>A0A210R0J0</accession>
<dbReference type="OrthoDB" id="428850at2759"/>
<feature type="domain" description="Rotatin N-terminal" evidence="2">
    <location>
        <begin position="26"/>
        <end position="121"/>
    </location>
</feature>
<dbReference type="InterPro" id="IPR000225">
    <property type="entry name" value="Armadillo"/>
</dbReference>
<dbReference type="GO" id="GO:0007099">
    <property type="term" value="P:centriole replication"/>
    <property type="evidence" value="ECO:0007669"/>
    <property type="project" value="TreeGrafter"/>
</dbReference>
<proteinExistence type="predicted"/>
<feature type="compositionally biased region" description="Polar residues" evidence="1">
    <location>
        <begin position="1577"/>
        <end position="1588"/>
    </location>
</feature>
<dbReference type="GO" id="GO:0005814">
    <property type="term" value="C:centriole"/>
    <property type="evidence" value="ECO:0007669"/>
    <property type="project" value="TreeGrafter"/>
</dbReference>
<feature type="region of interest" description="Disordered" evidence="1">
    <location>
        <begin position="332"/>
        <end position="404"/>
    </location>
</feature>
<dbReference type="InterPro" id="IPR030791">
    <property type="entry name" value="Rotatin"/>
</dbReference>
<dbReference type="Proteomes" id="UP000242188">
    <property type="component" value="Unassembled WGS sequence"/>
</dbReference>
<keyword evidence="4" id="KW-1185">Reference proteome</keyword>
<dbReference type="SUPFAM" id="SSF48371">
    <property type="entry name" value="ARM repeat"/>
    <property type="match status" value="3"/>
</dbReference>
<feature type="compositionally biased region" description="Polar residues" evidence="1">
    <location>
        <begin position="1596"/>
        <end position="1623"/>
    </location>
</feature>
<dbReference type="InterPro" id="IPR011989">
    <property type="entry name" value="ARM-like"/>
</dbReference>
<sequence length="2251" mass="250212">MEGGNILRQDINFQGLFKKLGHDLEEIRVRALANLLSKLEHKLVCEADLINERHLLIRLIEWFNFPSSTKHKDVLFLLQKLSQHTAAAEILQDIGAIEFLGKLRSDVASSLQPVIDQVLENTMRLPETRTEDHTPQCFYHRHAEETESVQQHVMSGWDSMGSQTTSSSVQPPPIPDTPHIVSGRDMGMGYFQHQQQQQQQQQPPVSVQLLQQNSEVGTQEGTESFQLSAFPWLALTPTDRHVIQSTNSSLQSREPHLLASSCEFLSDVVFQDFPAEIFLQRPNIVKNLLSILGSPSNSNTNLTISAARTLGDLAFSLKARMRYYQDPTLCTPKQEFTSSSSSPFSASPSTESNTSTPSDHEPRPSAIGVTDTRHRGDGRDGDTSTSSSSSRASSIGLGPDMTTTREETDIEDAPALQFVQLTLPQFCAVVLEKALPLLQTGEENVVIHLLYLLRETFGILVSVVSPSVWTDTSPAAREIVEKLTGCLSVIAELMNYHHYGNSDHDNNKSGLIPHRLAYIGVCGFLNQLLKNLVPFQKARSLLPENLVKAVTVVVYDESLSHSYPEIQITLLTVLQLLDKDRYQVYVDTAKVAQSMHKSCKFLMLCQQEAYKGSVELATLAEASLLSLQYHLHLPLVSEFVKLTSSVCARHSGDQDLQGHCRQVLLKYLSYPLVQVRQQAYNTVLQIVKGSVSVSEASDPSSEACLLGRFLFDTDVLYQIMVFGLDDKDIKVAKTAADLLCHLLDSPLMMTSQMWQEFMDSLLRPLPVLQSYSDLETRLGKCVLAMSDPQMSKGPSSLSSLEKLRATLRHMFSSDVRTRAEALKRVAWFLSNEKGSTTKLPVFSDLDVTNLTNIFVMETPRSIDDDLGRSVFQIDGLRKVNDIFKSMSVDPGVKKSAADQLAIILQDHNLHSAFKRDRGLESVLEHLKLAILRDQGPSKIDSLPYLNACVTILRYLVHHDYTLRHRLASDEEIYTCLIRAAFIHQRDERTCYEAAHTLTLLLFDEVAKFDMGGGQNPVVTFSIPEVLKKRYRLPFRPVCHHKTSPHQGPSAPEPDPLENGPPDEMLKVVWNVAWHGGMDKLLSHLKLLKAKQDKFTEFSVKLHLSCSDRVIIQATHLRQGMQEAVFDISNATSHKGVSAALNRLLTYLVTAQGHPGVEDVFNLDWFTTIGRFLKVTPSLTADESLLQEVLKFICIALKLTNGVPDNTLQWLGEMLYQPSGTLIGLLHRASVKGEARDVPENVNIKRTLDKELLSFIAMYNSKLPYLLCRRLKIQQLRGDLSHQLTQRLNVTDAPHFYNLASLEGTLQCLMHITARPGWSHESTELDSGALCSQVLHCLLEVVSAFHIGRGGTSMSYMGKGVTKSATLCLRHLAHEMATYSDDKNWARQWSHMQQKSDASRSVLTGDSGLIWMLTLWAYRDPEVRAAGLGIAVALTSTEPGRIVMTSHCKHIPGGIWGAAFSVLLDQAECSMVRQQAALLLVNMTSQTMPCGSVELEQNVWQGPIVTDTEFEVSLVGLTALLALLHHSQFYQEMLVLLCNFYAQPTIQPVSVLEVPVGHLSSTGSDSTLSTLAEFGTDGLQSTSGSNQPRSKGRQHIHQTSISSGSKTRNSTTDPTGNSSSSTLTGEQLEYQSIATPSLVSSVCQFLRNLVILAPQDTFTCLRKDSYIQVLTNMVDTNLLDAYMTEMEEGCSDQLELVFCDLLHMYAAILDLLRACVVYDTPIRQEVLANEGFIRSTAALLTIRFEGSADVDGCCQALWSSVLSFLTALLQLQGASALHSFTMAAHTLWTSMAETLQSVLQKRLHLNKHLSDNCLQFLSILFSEEGRLVGRQPQLAEDTITVTGLLNTPLKSETTDKDEGEVTTGGQLCKVLINVYEHSCLKSPDYKQSDHIHAATCLRTLLAISSSAKDTALQSGLVESVIDHVKQTHAKLNMESIQPGKPNTRKKDDPLLSDLILTFDLLRNFIFQSLEAKMACYYSGLHNIIHRLWAWCQLDLAVMSSALSLLTTFIAHCPTATSSLAYTTTSASSGGQKSQQLSNNSLVHCLIRLTGREGIKDTTLRTLFSLLATLTLSSEGRNIVFKSNFLREFLSLNPRKSKKSKRMQNLELYWLELLVNLSFSVEGQQMLLKTGDCVDLLLDFVESGQGKVQECAVLILRNMCCHTSNKPKLLASDKLLPHLLECLTSDNTQIQCVAASALWALVFNNQKAKVMMKNANVIPKLQEVIHNIDNHYRRDMSEKCLENLQSVVATVSE</sequence>